<comment type="caution">
    <text evidence="9">The sequence shown here is derived from an EMBL/GenBank/DDBJ whole genome shotgun (WGS) entry which is preliminary data.</text>
</comment>
<dbReference type="GO" id="GO:0002178">
    <property type="term" value="C:palmitoyltransferase complex"/>
    <property type="evidence" value="ECO:0007669"/>
    <property type="project" value="TreeGrafter"/>
</dbReference>
<dbReference type="Proteomes" id="UP001140074">
    <property type="component" value="Unassembled WGS sequence"/>
</dbReference>
<feature type="compositionally biased region" description="Polar residues" evidence="7">
    <location>
        <begin position="13"/>
        <end position="31"/>
    </location>
</feature>
<gene>
    <name evidence="9" type="ORF">GGH94_005063</name>
</gene>
<evidence type="ECO:0000256" key="2">
    <source>
        <dbReference type="ARBA" id="ARBA00007732"/>
    </source>
</evidence>
<name>A0A9W8M302_9FUNG</name>
<organism evidence="9 10">
    <name type="scientific">Coemansia aciculifera</name>
    <dbReference type="NCBI Taxonomy" id="417176"/>
    <lineage>
        <taxon>Eukaryota</taxon>
        <taxon>Fungi</taxon>
        <taxon>Fungi incertae sedis</taxon>
        <taxon>Zoopagomycota</taxon>
        <taxon>Kickxellomycotina</taxon>
        <taxon>Kickxellomycetes</taxon>
        <taxon>Kickxellales</taxon>
        <taxon>Kickxellaceae</taxon>
        <taxon>Coemansia</taxon>
    </lineage>
</organism>
<keyword evidence="6" id="KW-0472">Membrane</keyword>
<evidence type="ECO:0000256" key="6">
    <source>
        <dbReference type="ARBA" id="ARBA00023136"/>
    </source>
</evidence>
<proteinExistence type="inferred from homology"/>
<evidence type="ECO:0000256" key="4">
    <source>
        <dbReference type="ARBA" id="ARBA00018463"/>
    </source>
</evidence>
<feature type="domain" description="Golgin subfamily A member 7/ERF4" evidence="8">
    <location>
        <begin position="231"/>
        <end position="343"/>
    </location>
</feature>
<feature type="compositionally biased region" description="Low complexity" evidence="7">
    <location>
        <begin position="62"/>
        <end position="75"/>
    </location>
</feature>
<evidence type="ECO:0000256" key="7">
    <source>
        <dbReference type="SAM" id="MobiDB-lite"/>
    </source>
</evidence>
<evidence type="ECO:0000256" key="1">
    <source>
        <dbReference type="ARBA" id="ARBA00004406"/>
    </source>
</evidence>
<feature type="region of interest" description="Disordered" evidence="7">
    <location>
        <begin position="1"/>
        <end position="163"/>
    </location>
</feature>
<comment type="subunit">
    <text evidence="3">Interacts with ERF2.</text>
</comment>
<protein>
    <recommendedName>
        <fullName evidence="4">Ras modification protein ERF4</fullName>
    </recommendedName>
</protein>
<dbReference type="InterPro" id="IPR019383">
    <property type="entry name" value="Golgin_A_7/ERF4"/>
</dbReference>
<dbReference type="InterPro" id="IPR051371">
    <property type="entry name" value="Ras_palmitoyltransferase"/>
</dbReference>
<reference evidence="9" key="1">
    <citation type="submission" date="2022-07" db="EMBL/GenBank/DDBJ databases">
        <title>Phylogenomic reconstructions and comparative analyses of Kickxellomycotina fungi.</title>
        <authorList>
            <person name="Reynolds N.K."/>
            <person name="Stajich J.E."/>
            <person name="Barry K."/>
            <person name="Grigoriev I.V."/>
            <person name="Crous P."/>
            <person name="Smith M.E."/>
        </authorList>
    </citation>
    <scope>NUCLEOTIDE SEQUENCE</scope>
    <source>
        <strain evidence="9">RSA 476</strain>
    </source>
</reference>
<dbReference type="AlphaFoldDB" id="A0A9W8M302"/>
<keyword evidence="10" id="KW-1185">Reference proteome</keyword>
<keyword evidence="5" id="KW-0256">Endoplasmic reticulum</keyword>
<accession>A0A9W8M302</accession>
<evidence type="ECO:0000256" key="3">
    <source>
        <dbReference type="ARBA" id="ARBA00011396"/>
    </source>
</evidence>
<comment type="subcellular location">
    <subcellularLocation>
        <location evidence="1">Endoplasmic reticulum membrane</location>
        <topology evidence="1">Peripheral membrane protein</topology>
    </subcellularLocation>
</comment>
<evidence type="ECO:0000256" key="5">
    <source>
        <dbReference type="ARBA" id="ARBA00022824"/>
    </source>
</evidence>
<evidence type="ECO:0000313" key="10">
    <source>
        <dbReference type="Proteomes" id="UP001140074"/>
    </source>
</evidence>
<evidence type="ECO:0000259" key="8">
    <source>
        <dbReference type="Pfam" id="PF10256"/>
    </source>
</evidence>
<evidence type="ECO:0000313" key="9">
    <source>
        <dbReference type="EMBL" id="KAJ2861185.1"/>
    </source>
</evidence>
<dbReference type="EMBL" id="JANBUY010000241">
    <property type="protein sequence ID" value="KAJ2861185.1"/>
    <property type="molecule type" value="Genomic_DNA"/>
</dbReference>
<dbReference type="GO" id="GO:0005789">
    <property type="term" value="C:endoplasmic reticulum membrane"/>
    <property type="evidence" value="ECO:0007669"/>
    <property type="project" value="UniProtKB-SubCell"/>
</dbReference>
<dbReference type="GO" id="GO:0006612">
    <property type="term" value="P:protein targeting to membrane"/>
    <property type="evidence" value="ECO:0007669"/>
    <property type="project" value="TreeGrafter"/>
</dbReference>
<dbReference type="PANTHER" id="PTHR13254">
    <property type="entry name" value="GOLGI AUTOANTIGEN, GOLGIN SUBFAMILY A, 7"/>
    <property type="match status" value="1"/>
</dbReference>
<dbReference type="PANTHER" id="PTHR13254:SF0">
    <property type="entry name" value="GOLGIN SUBFAMILY A MEMBER 7_ERF4 DOMAIN-CONTAINING PROTEIN"/>
    <property type="match status" value="1"/>
</dbReference>
<sequence length="347" mass="37776">MSVASSDGHWSFENLTQSTDSGYPLLTSTPPDLNKPRQQDPPLSLVLGSSDLRSPRSGPHIARAPSTASSSTTTANYNRRHHRSHSPRNISSSPEPAMHQPPARGYVTSPGSTPRSSVYSDRGVFAVSRQPEDSNTPSSHHREAYSLPMQQPTTPPAVATGGARGSSMVALTSRQVLNLNHNKQSPSHGMPLAAALAATADDACARKTYALPASSDSAPQNALQHSQAHRIRVERDYSTGDARQFSLKLPDALAGRIDGQRFMQFVNHINERLAKAEGATVRNVLEGCLAFATLYLSTLVIKPHFKKTVDEISRYVYHENNTLFRPAGFLVIDPKQTAYMFIEIISL</sequence>
<comment type="similarity">
    <text evidence="2">Belongs to the ERF4 family.</text>
</comment>
<dbReference type="Pfam" id="PF10256">
    <property type="entry name" value="Erf4"/>
    <property type="match status" value="1"/>
</dbReference>
<feature type="compositionally biased region" description="Polar residues" evidence="7">
    <location>
        <begin position="109"/>
        <end position="119"/>
    </location>
</feature>